<dbReference type="Proteomes" id="UP001146120">
    <property type="component" value="Unassembled WGS sequence"/>
</dbReference>
<protein>
    <submittedName>
        <fullName evidence="1">Uncharacterized protein</fullName>
    </submittedName>
</protein>
<sequence length="68" mass="7469">MPADIQSLSNLVGPDLDNVTLVDWEEDAAFTSTHHPKLLFLFLINATDIPSGMLSPGFSKLLRSASRR</sequence>
<accession>A0AAV2YNF3</accession>
<evidence type="ECO:0000313" key="2">
    <source>
        <dbReference type="Proteomes" id="UP001146120"/>
    </source>
</evidence>
<keyword evidence="2" id="KW-1185">Reference proteome</keyword>
<proteinExistence type="predicted"/>
<evidence type="ECO:0000313" key="1">
    <source>
        <dbReference type="EMBL" id="DAZ94883.1"/>
    </source>
</evidence>
<reference evidence="1" key="2">
    <citation type="journal article" date="2023" name="Microbiol Resour">
        <title>Decontamination and Annotation of the Draft Genome Sequence of the Oomycete Lagenidium giganteum ARSEF 373.</title>
        <authorList>
            <person name="Morgan W.R."/>
            <person name="Tartar A."/>
        </authorList>
    </citation>
    <scope>NUCLEOTIDE SEQUENCE</scope>
    <source>
        <strain evidence="1">ARSEF 373</strain>
    </source>
</reference>
<name>A0AAV2YNF3_9STRA</name>
<dbReference type="AlphaFoldDB" id="A0AAV2YNF3"/>
<reference evidence="1" key="1">
    <citation type="submission" date="2022-11" db="EMBL/GenBank/DDBJ databases">
        <authorList>
            <person name="Morgan W.R."/>
            <person name="Tartar A."/>
        </authorList>
    </citation>
    <scope>NUCLEOTIDE SEQUENCE</scope>
    <source>
        <strain evidence="1">ARSEF 373</strain>
    </source>
</reference>
<organism evidence="1 2">
    <name type="scientific">Lagenidium giganteum</name>
    <dbReference type="NCBI Taxonomy" id="4803"/>
    <lineage>
        <taxon>Eukaryota</taxon>
        <taxon>Sar</taxon>
        <taxon>Stramenopiles</taxon>
        <taxon>Oomycota</taxon>
        <taxon>Peronosporomycetes</taxon>
        <taxon>Pythiales</taxon>
        <taxon>Pythiaceae</taxon>
    </lineage>
</organism>
<comment type="caution">
    <text evidence="1">The sequence shown here is derived from an EMBL/GenBank/DDBJ whole genome shotgun (WGS) entry which is preliminary data.</text>
</comment>
<dbReference type="EMBL" id="DAKRPA010000228">
    <property type="protein sequence ID" value="DAZ94883.1"/>
    <property type="molecule type" value="Genomic_DNA"/>
</dbReference>
<gene>
    <name evidence="1" type="ORF">N0F65_008027</name>
</gene>